<evidence type="ECO:0008006" key="3">
    <source>
        <dbReference type="Google" id="ProtNLM"/>
    </source>
</evidence>
<organism evidence="1 2">
    <name type="scientific">Nothophoma quercina</name>
    <dbReference type="NCBI Taxonomy" id="749835"/>
    <lineage>
        <taxon>Eukaryota</taxon>
        <taxon>Fungi</taxon>
        <taxon>Dikarya</taxon>
        <taxon>Ascomycota</taxon>
        <taxon>Pezizomycotina</taxon>
        <taxon>Dothideomycetes</taxon>
        <taxon>Pleosporomycetidae</taxon>
        <taxon>Pleosporales</taxon>
        <taxon>Pleosporineae</taxon>
        <taxon>Didymellaceae</taxon>
        <taxon>Nothophoma</taxon>
    </lineage>
</organism>
<reference evidence="1 2" key="1">
    <citation type="submission" date="2024-02" db="EMBL/GenBank/DDBJ databases">
        <title>De novo assembly and annotation of 12 fungi associated with fruit tree decline syndrome in Ontario, Canada.</title>
        <authorList>
            <person name="Sulman M."/>
            <person name="Ellouze W."/>
            <person name="Ilyukhin E."/>
        </authorList>
    </citation>
    <scope>NUCLEOTIDE SEQUENCE [LARGE SCALE GENOMIC DNA]</scope>
    <source>
        <strain evidence="1 2">M97-236</strain>
    </source>
</reference>
<dbReference type="EMBL" id="JAKIXB020000047">
    <property type="protein sequence ID" value="KAL1592455.1"/>
    <property type="molecule type" value="Genomic_DNA"/>
</dbReference>
<name>A0ABR3QJY1_9PLEO</name>
<proteinExistence type="predicted"/>
<protein>
    <recommendedName>
        <fullName evidence="3">Polyketide synthase</fullName>
    </recommendedName>
</protein>
<keyword evidence="2" id="KW-1185">Reference proteome</keyword>
<evidence type="ECO:0000313" key="1">
    <source>
        <dbReference type="EMBL" id="KAL1592455.1"/>
    </source>
</evidence>
<gene>
    <name evidence="1" type="ORF">SLS59_009808</name>
</gene>
<evidence type="ECO:0000313" key="2">
    <source>
        <dbReference type="Proteomes" id="UP001521222"/>
    </source>
</evidence>
<accession>A0ABR3QJY1</accession>
<sequence>MALDMYAEVRVNELNKQRAVACKIHLFCADAARPQRWSKDLLDSIDALRSVSQESWLLALDTAYHFSPSRWTLIEHAYSKLEASYMAFDLCISPRATMLQKIILRVLTALMGAPWANLVTPEIYHQRLIEAGYSADAIKIIDISEHVFAPLAEYMGEQDRRLNMLGLGLGSFQAARSLFRWWGSTGVVRGMVVVAKHGTPPKVE</sequence>
<dbReference type="Proteomes" id="UP001521222">
    <property type="component" value="Unassembled WGS sequence"/>
</dbReference>
<comment type="caution">
    <text evidence="1">The sequence shown here is derived from an EMBL/GenBank/DDBJ whole genome shotgun (WGS) entry which is preliminary data.</text>
</comment>